<dbReference type="Proteomes" id="UP000019150">
    <property type="component" value="Chromosome"/>
</dbReference>
<evidence type="ECO:0000256" key="1">
    <source>
        <dbReference type="ARBA" id="ARBA00023015"/>
    </source>
</evidence>
<dbReference type="RefSeq" id="WP_025353515.1">
    <property type="nucleotide sequence ID" value="NZ_CP006850.1"/>
</dbReference>
<evidence type="ECO:0000313" key="6">
    <source>
        <dbReference type="Proteomes" id="UP000019150"/>
    </source>
</evidence>
<protein>
    <submittedName>
        <fullName evidence="5">Putative transcriptional regulator</fullName>
    </submittedName>
</protein>
<evidence type="ECO:0000313" key="5">
    <source>
        <dbReference type="EMBL" id="AHH22247.1"/>
    </source>
</evidence>
<evidence type="ECO:0000256" key="3">
    <source>
        <dbReference type="ARBA" id="ARBA00023163"/>
    </source>
</evidence>
<dbReference type="PATRIC" id="fig|1415166.3.peg.7688"/>
<dbReference type="Gene3D" id="1.10.10.60">
    <property type="entry name" value="Homeodomain-like"/>
    <property type="match status" value="1"/>
</dbReference>
<keyword evidence="2" id="KW-0238">DNA-binding</keyword>
<dbReference type="eggNOG" id="COG2207">
    <property type="taxonomic scope" value="Bacteria"/>
</dbReference>
<reference evidence="5 6" key="1">
    <citation type="journal article" date="2014" name="Appl. Environ. Microbiol.">
        <title>Insights into the Microbial Degradation of Rubber and Gutta-Percha by Analysis of the Complete Genome of Nocardia nova SH22a.</title>
        <authorList>
            <person name="Luo Q."/>
            <person name="Hiessl S."/>
            <person name="Poehlein A."/>
            <person name="Daniel R."/>
            <person name="Steinbuchel A."/>
        </authorList>
    </citation>
    <scope>NUCLEOTIDE SEQUENCE [LARGE SCALE GENOMIC DNA]</scope>
    <source>
        <strain evidence="5">SH22a</strain>
    </source>
</reference>
<dbReference type="SMART" id="SM00342">
    <property type="entry name" value="HTH_ARAC"/>
    <property type="match status" value="1"/>
</dbReference>
<evidence type="ECO:0000256" key="2">
    <source>
        <dbReference type="ARBA" id="ARBA00023125"/>
    </source>
</evidence>
<dbReference type="GO" id="GO:0043565">
    <property type="term" value="F:sequence-specific DNA binding"/>
    <property type="evidence" value="ECO:0007669"/>
    <property type="project" value="InterPro"/>
</dbReference>
<sequence length="277" mass="29879">MPVEQVSIAGAALEVAVPARPRAGVSMAGFHGRTTDLIELQVIPYPACTIFLDLGDALVTDDGTGERRRGSVAVGLSSGMVHGASQDVDLLQVRLSPVVAHAVLGPGGDTGGAVLTLEDLWGREAERIPDRLRATPSWDERFALVDNALARRFDAGHKADREVAFAWSRMAATHGRVRIDRLADEVGWSRQRLWSRFRAQLGITPKYAARLIRFDNAAHRLAAGHSAASVAADSGFVDQSHLHHDIMTFAGMTTSAIADALWLVVDPVAWPARMPRT</sequence>
<name>W5TSH3_9NOCA</name>
<dbReference type="InterPro" id="IPR050204">
    <property type="entry name" value="AraC_XylS_family_regulators"/>
</dbReference>
<dbReference type="PANTHER" id="PTHR46796:SF15">
    <property type="entry name" value="BLL1074 PROTEIN"/>
    <property type="match status" value="1"/>
</dbReference>
<keyword evidence="3" id="KW-0804">Transcription</keyword>
<dbReference type="PANTHER" id="PTHR46796">
    <property type="entry name" value="HTH-TYPE TRANSCRIPTIONAL ACTIVATOR RHAS-RELATED"/>
    <property type="match status" value="1"/>
</dbReference>
<feature type="domain" description="HTH araC/xylS-type" evidence="4">
    <location>
        <begin position="160"/>
        <end position="260"/>
    </location>
</feature>
<dbReference type="Pfam" id="PF12833">
    <property type="entry name" value="HTH_18"/>
    <property type="match status" value="1"/>
</dbReference>
<dbReference type="KEGG" id="nno:NONO_c74920"/>
<dbReference type="AlphaFoldDB" id="W5TSH3"/>
<dbReference type="InterPro" id="IPR018060">
    <property type="entry name" value="HTH_AraC"/>
</dbReference>
<dbReference type="HOGENOM" id="CLU_066193_0_0_11"/>
<dbReference type="PROSITE" id="PS01124">
    <property type="entry name" value="HTH_ARAC_FAMILY_2"/>
    <property type="match status" value="1"/>
</dbReference>
<organism evidence="5 6">
    <name type="scientific">Nocardia nova SH22a</name>
    <dbReference type="NCBI Taxonomy" id="1415166"/>
    <lineage>
        <taxon>Bacteria</taxon>
        <taxon>Bacillati</taxon>
        <taxon>Actinomycetota</taxon>
        <taxon>Actinomycetes</taxon>
        <taxon>Mycobacteriales</taxon>
        <taxon>Nocardiaceae</taxon>
        <taxon>Nocardia</taxon>
    </lineage>
</organism>
<evidence type="ECO:0000259" key="4">
    <source>
        <dbReference type="PROSITE" id="PS01124"/>
    </source>
</evidence>
<dbReference type="GO" id="GO:0003700">
    <property type="term" value="F:DNA-binding transcription factor activity"/>
    <property type="evidence" value="ECO:0007669"/>
    <property type="project" value="InterPro"/>
</dbReference>
<accession>W5TSH3</accession>
<keyword evidence="6" id="KW-1185">Reference proteome</keyword>
<proteinExistence type="predicted"/>
<dbReference type="EMBL" id="CP006850">
    <property type="protein sequence ID" value="AHH22247.1"/>
    <property type="molecule type" value="Genomic_DNA"/>
</dbReference>
<gene>
    <name evidence="5" type="ORF">NONO_c74920</name>
</gene>
<dbReference type="STRING" id="1415166.NONO_c74920"/>
<keyword evidence="1" id="KW-0805">Transcription regulation</keyword>